<accession>A0ABR2V958</accession>
<feature type="chain" id="PRO_5047011298" evidence="1">
    <location>
        <begin position="19"/>
        <end position="148"/>
    </location>
</feature>
<sequence>MYFTTATISTLLASVALAAPAPAPAEAKSMMASAEWTIESLKRTCTNGDSLCTWEFNIDTHSASPTACKFTISGQPASQTGLASPATCGDFQVTTGWSDQFGADQGFTTLSVVDTVNRLIVWPSYTDVQLVDGVVVTPDQSYTPANLS</sequence>
<reference evidence="2 3" key="1">
    <citation type="journal article" date="2024" name="J. Plant Pathol.">
        <title>Sequence and assembly of the genome of Seiridium unicorne, isolate CBS 538.82, causal agent of cypress canker disease.</title>
        <authorList>
            <person name="Scali E."/>
            <person name="Rocca G.D."/>
            <person name="Danti R."/>
            <person name="Garbelotto M."/>
            <person name="Barberini S."/>
            <person name="Baroncelli R."/>
            <person name="Emiliani G."/>
        </authorList>
    </citation>
    <scope>NUCLEOTIDE SEQUENCE [LARGE SCALE GENOMIC DNA]</scope>
    <source>
        <strain evidence="2 3">BM-138-508</strain>
    </source>
</reference>
<evidence type="ECO:0000313" key="2">
    <source>
        <dbReference type="EMBL" id="KAK9423460.1"/>
    </source>
</evidence>
<dbReference type="PANTHER" id="PTHR39602:SF2">
    <property type="entry name" value="ACW-9"/>
    <property type="match status" value="1"/>
</dbReference>
<gene>
    <name evidence="2" type="ORF">SUNI508_14005</name>
</gene>
<keyword evidence="1" id="KW-0732">Signal</keyword>
<keyword evidence="3" id="KW-1185">Reference proteome</keyword>
<evidence type="ECO:0000313" key="3">
    <source>
        <dbReference type="Proteomes" id="UP001408356"/>
    </source>
</evidence>
<dbReference type="Proteomes" id="UP001408356">
    <property type="component" value="Unassembled WGS sequence"/>
</dbReference>
<evidence type="ECO:0000256" key="1">
    <source>
        <dbReference type="SAM" id="SignalP"/>
    </source>
</evidence>
<name>A0ABR2V958_9PEZI</name>
<protein>
    <submittedName>
        <fullName evidence="2">Small secreted protein</fullName>
    </submittedName>
</protein>
<proteinExistence type="predicted"/>
<organism evidence="2 3">
    <name type="scientific">Seiridium unicorne</name>
    <dbReference type="NCBI Taxonomy" id="138068"/>
    <lineage>
        <taxon>Eukaryota</taxon>
        <taxon>Fungi</taxon>
        <taxon>Dikarya</taxon>
        <taxon>Ascomycota</taxon>
        <taxon>Pezizomycotina</taxon>
        <taxon>Sordariomycetes</taxon>
        <taxon>Xylariomycetidae</taxon>
        <taxon>Amphisphaeriales</taxon>
        <taxon>Sporocadaceae</taxon>
        <taxon>Seiridium</taxon>
    </lineage>
</organism>
<feature type="signal peptide" evidence="1">
    <location>
        <begin position="1"/>
        <end position="18"/>
    </location>
</feature>
<dbReference type="PANTHER" id="PTHR39602">
    <property type="entry name" value="ACW-9"/>
    <property type="match status" value="1"/>
</dbReference>
<dbReference type="EMBL" id="JARVKF010000072">
    <property type="protein sequence ID" value="KAK9423460.1"/>
    <property type="molecule type" value="Genomic_DNA"/>
</dbReference>
<comment type="caution">
    <text evidence="2">The sequence shown here is derived from an EMBL/GenBank/DDBJ whole genome shotgun (WGS) entry which is preliminary data.</text>
</comment>